<sequence>MKKILATLAFCTAFATQAWAAGLIVVEDLGGASALPYYQGLDPQPSAAAPGPGDLGVRGSGAFPVRSARLSPGQVQGRAINAPGLQPLFLVGDDTLSQTWLKERGDELRDLQAVGLAVNVASEARLTEIRAWGKGLQILPAPADDLVDRLGLQHYPALITSTAIQQ</sequence>
<evidence type="ECO:0000313" key="2">
    <source>
        <dbReference type="EMBL" id="ALY08312.1"/>
    </source>
</evidence>
<dbReference type="RefSeq" id="WP_003121012.1">
    <property type="nucleotide sequence ID" value="NZ_BIFN01000005.1"/>
</dbReference>
<dbReference type="EMBL" id="KT887560">
    <property type="protein sequence ID" value="ALY08312.1"/>
    <property type="molecule type" value="Genomic_DNA"/>
</dbReference>
<keyword evidence="1" id="KW-0732">Signal</keyword>
<evidence type="ECO:0000313" key="4">
    <source>
        <dbReference type="Proteomes" id="UP000045039"/>
    </source>
</evidence>
<evidence type="ECO:0000256" key="1">
    <source>
        <dbReference type="SAM" id="SignalP"/>
    </source>
</evidence>
<protein>
    <submittedName>
        <fullName evidence="2">Integrating conjugative element protein</fullName>
    </submittedName>
</protein>
<evidence type="ECO:0000313" key="3">
    <source>
        <dbReference type="EMBL" id="CRP47500.1"/>
    </source>
</evidence>
<gene>
    <name evidence="3" type="ORF">PAERUG_P19_London_7_VIM_2_05_10_04590</name>
</gene>
<reference evidence="4" key="3">
    <citation type="submission" date="2015-06" db="EMBL/GenBank/DDBJ databases">
        <authorList>
            <person name="Radhakrishnan Rajesh"/>
            <person name="Underwood Anthony"/>
            <person name="Al-Shahib Ali"/>
        </authorList>
    </citation>
    <scope>NUCLEOTIDE SEQUENCE [LARGE SCALE GENOMIC DNA]</scope>
    <source>
        <strain evidence="4">P19_London_7_VIM_2_05_10</strain>
    </source>
</reference>
<proteinExistence type="predicted"/>
<dbReference type="InterPro" id="IPR021300">
    <property type="entry name" value="Integr_conj_element_PFL4695"/>
</dbReference>
<dbReference type="PATRIC" id="fig|287.1491.peg.5970"/>
<reference evidence="3" key="2">
    <citation type="submission" date="2015-06" db="EMBL/GenBank/DDBJ databases">
        <authorList>
            <person name="Radhakrishnan R."/>
            <person name="Underwood A."/>
            <person name="Al-Shahib A."/>
        </authorList>
    </citation>
    <scope>NUCLEOTIDE SEQUENCE</scope>
    <source>
        <strain evidence="3">P19_London_7_VIM_2_05_10</strain>
    </source>
</reference>
<dbReference type="Pfam" id="PF11072">
    <property type="entry name" value="DUF2859"/>
    <property type="match status" value="1"/>
</dbReference>
<organism evidence="2">
    <name type="scientific">Pseudomonas aeruginosa</name>
    <dbReference type="NCBI Taxonomy" id="287"/>
    <lineage>
        <taxon>Bacteria</taxon>
        <taxon>Pseudomonadati</taxon>
        <taxon>Pseudomonadota</taxon>
        <taxon>Gammaproteobacteria</taxon>
        <taxon>Pseudomonadales</taxon>
        <taxon>Pseudomonadaceae</taxon>
        <taxon>Pseudomonas</taxon>
    </lineage>
</organism>
<name>A0A0F6UGW1_PSEAI</name>
<reference evidence="2" key="1">
    <citation type="journal article" date="2015" name="MBio">
        <title>Phylogenetic Distribution of CRISPR-Cas Systems in Antibiotic-Resistant Pseudomonas aeruginosa.</title>
        <authorList>
            <person name="van Belkum A."/>
            <person name="Soriaga L.B."/>
            <person name="LaFave M.C."/>
            <person name="Akella S."/>
            <person name="Veyrieras J.B."/>
            <person name="Barbu E.M."/>
            <person name="Shortridge D."/>
            <person name="Blanc B."/>
            <person name="Hannum G."/>
            <person name="Zambardi G."/>
            <person name="Miller K."/>
            <person name="Enright M.C."/>
            <person name="Mugnier N."/>
            <person name="Brami D."/>
            <person name="Schicklin S."/>
            <person name="Felderman M."/>
            <person name="Schwartz A.S."/>
            <person name="Richardson T.H."/>
            <person name="Peterson T.C."/>
            <person name="Hubby B."/>
            <person name="Cady K.C."/>
        </authorList>
    </citation>
    <scope>NUCLEOTIDE SEQUENCE</scope>
    <source>
        <strain evidence="2">WH-SGI-V-07174</strain>
    </source>
</reference>
<feature type="chain" id="PRO_5015038715" evidence="1">
    <location>
        <begin position="21"/>
        <end position="166"/>
    </location>
</feature>
<accession>A0A0F6UGW1</accession>
<dbReference type="NCBIfam" id="TIGR03765">
    <property type="entry name" value="ICE_PFL_4695"/>
    <property type="match status" value="1"/>
</dbReference>
<dbReference type="AlphaFoldDB" id="A0A0F6UGW1"/>
<feature type="signal peptide" evidence="1">
    <location>
        <begin position="1"/>
        <end position="20"/>
    </location>
</feature>
<dbReference type="Proteomes" id="UP000045039">
    <property type="component" value="Unassembled WGS sequence"/>
</dbReference>
<dbReference type="EMBL" id="CVVU01000223">
    <property type="protein sequence ID" value="CRP47500.1"/>
    <property type="molecule type" value="Genomic_DNA"/>
</dbReference>